<evidence type="ECO:0000256" key="1">
    <source>
        <dbReference type="SAM" id="Phobius"/>
    </source>
</evidence>
<reference evidence="3" key="1">
    <citation type="submission" date="2022-01" db="EMBL/GenBank/DDBJ databases">
        <title>Genome Sequence Resource for Two Populations of Ditylenchus destructor, the Migratory Endoparasitic Phytonematode.</title>
        <authorList>
            <person name="Zhang H."/>
            <person name="Lin R."/>
            <person name="Xie B."/>
        </authorList>
    </citation>
    <scope>NUCLEOTIDE SEQUENCE</scope>
    <source>
        <strain evidence="3">BazhouSP</strain>
    </source>
</reference>
<sequence length="1038" mass="116834">MSYFAFLSLFLLFQTNYGLVGEELFVQNLLDDGSPTDEAPTDIPLNDECATRLETVKGECEEYVNSVTEPTQKPLELQEKWNAACKWESSNANCLRHHLEEKECNSTVVNEYMKTEYKPTAYACYNCRELVYSMDKNYNKTVQQVDNDGNILDGLTCPIKETAECATINAAPLIAKCNSTLDGPFNSDQDHWTAKCDALQCIGESIEAVCGKDKAKEYWQANPPKVDPCFHCSNFVNYMRDYMNISIEQIENETAKCNSTLNGPFNSDQDRWTAKCDALKCIGESIEEVCGKERAKEYWQANPPKVYACSYCSNFVNYMRDYMNMSVQQIENENKTDESKGYTCPATNGGVQNEGCLKNTILVGLIADCGKSYKLNHGLNKDECDTMNKYVPCVGKHIHAICGRVIEQAYWINQDIAEKLPKIYACWYCNDMVVYLDSRSVVVQHKVKAGEVAHGTSISYCPSSDVEREECATEIAKKCTPMGHSRAVADRSLASEIDEAQQECRALLKHVKCIYEDQTLEEICGKEAAVKHINNTLATIDVTLCPYCNKLIDYMENLGLKLHRSDGNGYCERADCENSTLTELINTTCSFMKSSENDELCSEMYNTVLCANETVVTQCGDLFGRDYMIRNYSWPKVYPCWYCQKVTNYMMSRFNKTAQQKDIHEKPLESTCPMIFTSDCPEKNAGSQIEECKKRQIQSNFTLDADPAVSTNVCSAMLESVKCIYNRVDAVCGGAAANETIQNTTFIISERNCPYCDEAINFTEKYGGRLWKESNTSTRQACISQNCTSSELNEQIARLSQCEKPELQTSHTDFCREMFEYATCAYRFAKSVCHEQTAADYMRNGINITVYPCGHCNEVIEYIGKFGGQVYQADKNNNPVVLRSVSLTCPVGLDECYACGTYNARIFVDACKETFYEATSHGHANEKVGAEYCSALHVMLKCVHEEVKAVCGHSAAKTHMQSEYPEAKSDMCEVCNASVKFMDDFGAYVYIRDLPGSAVCKLNKEEEKKPISSAQFYYASSYCIYFIVLALLVHSITV</sequence>
<dbReference type="EMBL" id="JAKKPZ010000168">
    <property type="protein sequence ID" value="KAI1699755.1"/>
    <property type="molecule type" value="Genomic_DNA"/>
</dbReference>
<keyword evidence="2" id="KW-0732">Signal</keyword>
<keyword evidence="1" id="KW-1133">Transmembrane helix</keyword>
<feature type="chain" id="PRO_5042213549" evidence="2">
    <location>
        <begin position="22"/>
        <end position="1038"/>
    </location>
</feature>
<organism evidence="3 4">
    <name type="scientific">Ditylenchus destructor</name>
    <dbReference type="NCBI Taxonomy" id="166010"/>
    <lineage>
        <taxon>Eukaryota</taxon>
        <taxon>Metazoa</taxon>
        <taxon>Ecdysozoa</taxon>
        <taxon>Nematoda</taxon>
        <taxon>Chromadorea</taxon>
        <taxon>Rhabditida</taxon>
        <taxon>Tylenchina</taxon>
        <taxon>Tylenchomorpha</taxon>
        <taxon>Sphaerularioidea</taxon>
        <taxon>Anguinidae</taxon>
        <taxon>Anguininae</taxon>
        <taxon>Ditylenchus</taxon>
    </lineage>
</organism>
<keyword evidence="4" id="KW-1185">Reference proteome</keyword>
<proteinExistence type="predicted"/>
<keyword evidence="1" id="KW-0472">Membrane</keyword>
<dbReference type="AlphaFoldDB" id="A0AAD4QZ99"/>
<feature type="transmembrane region" description="Helical" evidence="1">
    <location>
        <begin position="1016"/>
        <end position="1036"/>
    </location>
</feature>
<feature type="signal peptide" evidence="2">
    <location>
        <begin position="1"/>
        <end position="21"/>
    </location>
</feature>
<protein>
    <submittedName>
        <fullName evidence="3">Uncharacterized protein</fullName>
    </submittedName>
</protein>
<comment type="caution">
    <text evidence="3">The sequence shown here is derived from an EMBL/GenBank/DDBJ whole genome shotgun (WGS) entry which is preliminary data.</text>
</comment>
<accession>A0AAD4QZ99</accession>
<keyword evidence="1" id="KW-0812">Transmembrane</keyword>
<dbReference type="Proteomes" id="UP001201812">
    <property type="component" value="Unassembled WGS sequence"/>
</dbReference>
<evidence type="ECO:0000256" key="2">
    <source>
        <dbReference type="SAM" id="SignalP"/>
    </source>
</evidence>
<evidence type="ECO:0000313" key="4">
    <source>
        <dbReference type="Proteomes" id="UP001201812"/>
    </source>
</evidence>
<evidence type="ECO:0000313" key="3">
    <source>
        <dbReference type="EMBL" id="KAI1699755.1"/>
    </source>
</evidence>
<gene>
    <name evidence="3" type="ORF">DdX_17139</name>
</gene>
<name>A0AAD4QZ99_9BILA</name>